<evidence type="ECO:0000313" key="2">
    <source>
        <dbReference type="EMBL" id="ALK44325.1"/>
    </source>
</evidence>
<reference evidence="2" key="1">
    <citation type="submission" date="2015-08" db="EMBL/GenBank/DDBJ databases">
        <title>Partial sequence of psychrophilic Colwellia sp.</title>
        <authorList>
            <person name="Pankowski J.A."/>
            <person name="Leong J.S."/>
            <person name="Nano F.E."/>
        </authorList>
    </citation>
    <scope>NUCLEOTIDE SEQUENCE</scope>
    <source>
        <strain evidence="2">C1</strain>
    </source>
</reference>
<dbReference type="Gene3D" id="3.30.450.40">
    <property type="match status" value="1"/>
</dbReference>
<organism evidence="2">
    <name type="scientific">Colwellia sp. C1</name>
    <dbReference type="NCBI Taxonomy" id="1737566"/>
    <lineage>
        <taxon>Bacteria</taxon>
        <taxon>Pseudomonadati</taxon>
        <taxon>Pseudomonadota</taxon>
        <taxon>Gammaproteobacteria</taxon>
        <taxon>Alteromonadales</taxon>
        <taxon>Colwelliaceae</taxon>
        <taxon>Colwellia</taxon>
    </lineage>
</organism>
<dbReference type="PANTHER" id="PTHR38765">
    <property type="entry name" value="DUF484 DOMAIN-CONTAINING PROTEIN"/>
    <property type="match status" value="1"/>
</dbReference>
<sequence>MDYRPIYKIYEEGFMKNDQTVISIDDLPLTDELVRAYLQDNPEFFNRNNELMTGLRLTDNQRGTVSLVERQQQQLRLKVHNLEDEITQLMSVANHNENLFMLYSDLYLRLLDCQSASELLDCLTQTTKELLSLSAFKVYLINDVDMAHNSLSKNDCLGVMQNRLSNNDYYFGRLQQSEQQLIFSQHCTGSVVLVKLVHDNCDLGFIAISSDDAHHFDPRMDTLLLSQFKRLVAKLLKQHLAL</sequence>
<feature type="coiled-coil region" evidence="1">
    <location>
        <begin position="65"/>
        <end position="92"/>
    </location>
</feature>
<evidence type="ECO:0000256" key="1">
    <source>
        <dbReference type="SAM" id="Coils"/>
    </source>
</evidence>
<protein>
    <recommendedName>
        <fullName evidence="3">DUF484 domain-containing protein</fullName>
    </recommendedName>
</protein>
<dbReference type="PANTHER" id="PTHR38765:SF1">
    <property type="entry name" value="DUF484 DOMAIN-CONTAINING PROTEIN"/>
    <property type="match status" value="1"/>
</dbReference>
<dbReference type="InterPro" id="IPR007435">
    <property type="entry name" value="DUF484"/>
</dbReference>
<name>A0A0P0LED8_9GAMM</name>
<evidence type="ECO:0008006" key="3">
    <source>
        <dbReference type="Google" id="ProtNLM"/>
    </source>
</evidence>
<accession>A0A0P0LED8</accession>
<keyword evidence="1" id="KW-0175">Coiled coil</keyword>
<dbReference type="Pfam" id="PF04340">
    <property type="entry name" value="DUF484"/>
    <property type="match status" value="1"/>
</dbReference>
<dbReference type="InterPro" id="IPR029016">
    <property type="entry name" value="GAF-like_dom_sf"/>
</dbReference>
<proteinExistence type="predicted"/>
<dbReference type="AlphaFoldDB" id="A0A0P0LED8"/>
<dbReference type="EMBL" id="KT428295">
    <property type="protein sequence ID" value="ALK44325.1"/>
    <property type="molecule type" value="Genomic_DNA"/>
</dbReference>